<gene>
    <name evidence="2" type="ORF">CGOC_LOCUS12331</name>
</gene>
<feature type="region of interest" description="Disordered" evidence="1">
    <location>
        <begin position="61"/>
        <end position="88"/>
    </location>
</feature>
<keyword evidence="3" id="KW-1185">Reference proteome</keyword>
<name>A0A3P7QN98_CYLGO</name>
<feature type="compositionally biased region" description="Polar residues" evidence="1">
    <location>
        <begin position="61"/>
        <end position="79"/>
    </location>
</feature>
<evidence type="ECO:0000256" key="1">
    <source>
        <dbReference type="SAM" id="MobiDB-lite"/>
    </source>
</evidence>
<feature type="region of interest" description="Disordered" evidence="1">
    <location>
        <begin position="1"/>
        <end position="48"/>
    </location>
</feature>
<feature type="region of interest" description="Disordered" evidence="1">
    <location>
        <begin position="134"/>
        <end position="171"/>
    </location>
</feature>
<accession>A0A3P7QN98</accession>
<protein>
    <submittedName>
        <fullName evidence="2">Uncharacterized protein</fullName>
    </submittedName>
</protein>
<evidence type="ECO:0000313" key="3">
    <source>
        <dbReference type="Proteomes" id="UP000271889"/>
    </source>
</evidence>
<feature type="compositionally biased region" description="Polar residues" evidence="1">
    <location>
        <begin position="160"/>
        <end position="171"/>
    </location>
</feature>
<dbReference type="OrthoDB" id="20839at2759"/>
<dbReference type="AlphaFoldDB" id="A0A3P7QN98"/>
<sequence length="171" mass="17491">AADPAIKVIPPCKPRPHPSQSSAPYEPTPPNSNNSGHMLVDPIPRPEQVGSVIGLTQSNEDSHLINNFSPPLTTSSRSSVALDATPPLASGGTAVLAVKQEHALNGPSTNNFNALVNAAVVQASELTNHNRIGVASGYAPDSNGHQDEKVLGDPAAFSSGALTPNNAKVAA</sequence>
<dbReference type="EMBL" id="UYRV01122382">
    <property type="protein sequence ID" value="VDN33232.1"/>
    <property type="molecule type" value="Genomic_DNA"/>
</dbReference>
<feature type="non-terminal residue" evidence="2">
    <location>
        <position position="1"/>
    </location>
</feature>
<feature type="non-terminal residue" evidence="2">
    <location>
        <position position="171"/>
    </location>
</feature>
<proteinExistence type="predicted"/>
<evidence type="ECO:0000313" key="2">
    <source>
        <dbReference type="EMBL" id="VDN33232.1"/>
    </source>
</evidence>
<organism evidence="2 3">
    <name type="scientific">Cylicostephanus goldi</name>
    <name type="common">Nematode worm</name>
    <dbReference type="NCBI Taxonomy" id="71465"/>
    <lineage>
        <taxon>Eukaryota</taxon>
        <taxon>Metazoa</taxon>
        <taxon>Ecdysozoa</taxon>
        <taxon>Nematoda</taxon>
        <taxon>Chromadorea</taxon>
        <taxon>Rhabditida</taxon>
        <taxon>Rhabditina</taxon>
        <taxon>Rhabditomorpha</taxon>
        <taxon>Strongyloidea</taxon>
        <taxon>Strongylidae</taxon>
        <taxon>Cylicostephanus</taxon>
    </lineage>
</organism>
<reference evidence="2 3" key="1">
    <citation type="submission" date="2018-11" db="EMBL/GenBank/DDBJ databases">
        <authorList>
            <consortium name="Pathogen Informatics"/>
        </authorList>
    </citation>
    <scope>NUCLEOTIDE SEQUENCE [LARGE SCALE GENOMIC DNA]</scope>
</reference>
<dbReference type="Proteomes" id="UP000271889">
    <property type="component" value="Unassembled WGS sequence"/>
</dbReference>